<evidence type="ECO:0000313" key="1">
    <source>
        <dbReference type="EMBL" id="KAI9452154.1"/>
    </source>
</evidence>
<dbReference type="Proteomes" id="UP001207468">
    <property type="component" value="Unassembled WGS sequence"/>
</dbReference>
<dbReference type="EMBL" id="JAGFNK010000347">
    <property type="protein sequence ID" value="KAI9452154.1"/>
    <property type="molecule type" value="Genomic_DNA"/>
</dbReference>
<evidence type="ECO:0000313" key="2">
    <source>
        <dbReference type="Proteomes" id="UP001207468"/>
    </source>
</evidence>
<comment type="caution">
    <text evidence="1">The sequence shown here is derived from an EMBL/GenBank/DDBJ whole genome shotgun (WGS) entry which is preliminary data.</text>
</comment>
<gene>
    <name evidence="1" type="ORF">F5148DRAFT_520464</name>
</gene>
<proteinExistence type="predicted"/>
<name>A0ACC0TX49_9AGAM</name>
<reference evidence="1" key="1">
    <citation type="submission" date="2021-03" db="EMBL/GenBank/DDBJ databases">
        <title>Evolutionary priming and transition to the ectomycorrhizal habit in an iconic lineage of mushroom-forming fungi: is preadaptation a requirement?</title>
        <authorList>
            <consortium name="DOE Joint Genome Institute"/>
            <person name="Looney B.P."/>
            <person name="Miyauchi S."/>
            <person name="Morin E."/>
            <person name="Drula E."/>
            <person name="Courty P.E."/>
            <person name="Chicoki N."/>
            <person name="Fauchery L."/>
            <person name="Kohler A."/>
            <person name="Kuo A."/>
            <person name="LaButti K."/>
            <person name="Pangilinan J."/>
            <person name="Lipzen A."/>
            <person name="Riley R."/>
            <person name="Andreopoulos W."/>
            <person name="He G."/>
            <person name="Johnson J."/>
            <person name="Barry K.W."/>
            <person name="Grigoriev I.V."/>
            <person name="Nagy L."/>
            <person name="Hibbett D."/>
            <person name="Henrissat B."/>
            <person name="Matheny P.B."/>
            <person name="Labbe J."/>
            <person name="Martin A.F."/>
        </authorList>
    </citation>
    <scope>NUCLEOTIDE SEQUENCE</scope>
    <source>
        <strain evidence="1">BPL698</strain>
    </source>
</reference>
<accession>A0ACC0TX49</accession>
<sequence length="197" mass="22210">MVYAPLAWLSSNAAVLFTFTDLVLGDISWPPFSISKKMPRAHGGEEPVQRKSPDPQASPTHPWAVALFSNILFSRKNGSPSERPYSSICRLVPRRWCARWQVISPLRACTCHPFRHMSLLHVFAMAAIRVNRSIVVLHSTPLYTKAGRVDDVRCSFRITGETQVYPISYEPMSVLCRSFSMGWSAKKCSLRKMGLLV</sequence>
<protein>
    <submittedName>
        <fullName evidence="1">Uncharacterized protein</fullName>
    </submittedName>
</protein>
<keyword evidence="2" id="KW-1185">Reference proteome</keyword>
<organism evidence="1 2">
    <name type="scientific">Russula earlei</name>
    <dbReference type="NCBI Taxonomy" id="71964"/>
    <lineage>
        <taxon>Eukaryota</taxon>
        <taxon>Fungi</taxon>
        <taxon>Dikarya</taxon>
        <taxon>Basidiomycota</taxon>
        <taxon>Agaricomycotina</taxon>
        <taxon>Agaricomycetes</taxon>
        <taxon>Russulales</taxon>
        <taxon>Russulaceae</taxon>
        <taxon>Russula</taxon>
    </lineage>
</organism>